<dbReference type="Gene3D" id="1.10.357.70">
    <property type="entry name" value="Exocyst complex component Sec6, C-terminal domain"/>
    <property type="match status" value="1"/>
</dbReference>
<organism evidence="2 3">
    <name type="scientific">Cyprinodon variegatus</name>
    <name type="common">Sheepshead minnow</name>
    <dbReference type="NCBI Taxonomy" id="28743"/>
    <lineage>
        <taxon>Eukaryota</taxon>
        <taxon>Metazoa</taxon>
        <taxon>Chordata</taxon>
        <taxon>Craniata</taxon>
        <taxon>Vertebrata</taxon>
        <taxon>Euteleostomi</taxon>
        <taxon>Actinopterygii</taxon>
        <taxon>Neopterygii</taxon>
        <taxon>Teleostei</taxon>
        <taxon>Neoteleostei</taxon>
        <taxon>Acanthomorphata</taxon>
        <taxon>Ovalentaria</taxon>
        <taxon>Atherinomorphae</taxon>
        <taxon>Cyprinodontiformes</taxon>
        <taxon>Cyprinodontidae</taxon>
        <taxon>Cyprinodon</taxon>
    </lineage>
</organism>
<proteinExistence type="inferred from homology"/>
<comment type="similarity">
    <text evidence="1">Belongs to the SEC6 family.</text>
</comment>
<dbReference type="AlphaFoldDB" id="A0A3Q2CET8"/>
<dbReference type="PANTHER" id="PTHR21292">
    <property type="entry name" value="EXOCYST COMPLEX COMPONENT SEC6-RELATED"/>
    <property type="match status" value="1"/>
</dbReference>
<protein>
    <submittedName>
        <fullName evidence="2">Tumor necrosis factor alpha-induced protein 2-like</fullName>
    </submittedName>
</protein>
<dbReference type="OMA" id="CTFILRW"/>
<dbReference type="Proteomes" id="UP000265020">
    <property type="component" value="Unassembled WGS sequence"/>
</dbReference>
<dbReference type="Pfam" id="PF06046">
    <property type="entry name" value="Sec6"/>
    <property type="match status" value="1"/>
</dbReference>
<reference evidence="2" key="2">
    <citation type="submission" date="2025-09" db="UniProtKB">
        <authorList>
            <consortium name="Ensembl"/>
        </authorList>
    </citation>
    <scope>IDENTIFICATION</scope>
</reference>
<dbReference type="GO" id="GO:0006887">
    <property type="term" value="P:exocytosis"/>
    <property type="evidence" value="ECO:0007669"/>
    <property type="project" value="InterPro"/>
</dbReference>
<dbReference type="STRING" id="28743.ENSCVAP00000003549"/>
<evidence type="ECO:0000313" key="3">
    <source>
        <dbReference type="Proteomes" id="UP000265020"/>
    </source>
</evidence>
<reference evidence="2" key="1">
    <citation type="submission" date="2025-08" db="UniProtKB">
        <authorList>
            <consortium name="Ensembl"/>
        </authorList>
    </citation>
    <scope>IDENTIFICATION</scope>
</reference>
<evidence type="ECO:0000313" key="2">
    <source>
        <dbReference type="Ensembl" id="ENSCVAP00000003549.1"/>
    </source>
</evidence>
<dbReference type="InterPro" id="IPR042532">
    <property type="entry name" value="EXOC3/Sec6_C"/>
</dbReference>
<sequence length="660" mass="75821">MLQGFFFMRIPTDIEMGVGSDSERSKMSNVMNKTGRSMGVWIRGKFQKIKRPSNPQEGINTSPLMDEPQSLFVTDSSTAIQTFEQLYDAEYLFEASLVLIDRENQLLGKKPEEEAQQMEKITADRKVLEKKLLRTIQRSLSLSFEQVQDKAAVSALTMVLTSAVKAIYQEEEQDLLRKQERRGTLSNWKTLHDSTLHSLVEDRMDNPSVPIADLTGQSSIQLDIHGMGRQLKEDLLIVVNVLKSCYPLDANICQFYARLYHQSLSARLRKIVDYVLDDKDCTFILRWVNEYYPGILKNPELANEIDTTALGKLLPDEFLDNLEKQYLATQQSELSTCMDRVLEEEKRKWIEGEQPAMEDGSFTSPLAYDIIQFINGMVKAAETVTGSQRQAQKITCQLPDLLQRFKAFQEDIIKQNKLYSKAYVKAILGCVEQFKDILQRKGHLFPDKVQKNCLAVLTDMKQSGHTFLLSSVHKNLKPQYQKLGTNDWLKKTTLFEKLLNDMEHELQDLEGMTQSCHQEVISRFHEEVTREYVMRLLRGEVKLKDRGHQQKAFITVTKNAESLHDLFNKLGSKKDWLKEILTNIAEVLKLQDIPALQIQIVSMGHAYPDLSERHVSALLKLKTNVSREDRHRVKATLSDARDGSNEGVERLYFFSKVVVK</sequence>
<accession>A0A3Q2CET8</accession>
<dbReference type="GO" id="GO:0000149">
    <property type="term" value="F:SNARE binding"/>
    <property type="evidence" value="ECO:0007669"/>
    <property type="project" value="TreeGrafter"/>
</dbReference>
<evidence type="ECO:0000256" key="1">
    <source>
        <dbReference type="ARBA" id="ARBA00009447"/>
    </source>
</evidence>
<keyword evidence="3" id="KW-1185">Reference proteome</keyword>
<dbReference type="InterPro" id="IPR010326">
    <property type="entry name" value="EXOC3/Sec6"/>
</dbReference>
<dbReference type="GO" id="GO:0051601">
    <property type="term" value="P:exocyst localization"/>
    <property type="evidence" value="ECO:0007669"/>
    <property type="project" value="TreeGrafter"/>
</dbReference>
<dbReference type="Ensembl" id="ENSCVAT00000009853.1">
    <property type="protein sequence ID" value="ENSCVAP00000003549.1"/>
    <property type="gene ID" value="ENSCVAG00000004741.1"/>
</dbReference>
<name>A0A3Q2CET8_CYPVA</name>
<dbReference type="GeneTree" id="ENSGT01030000234613"/>
<dbReference type="GO" id="GO:0000145">
    <property type="term" value="C:exocyst"/>
    <property type="evidence" value="ECO:0007669"/>
    <property type="project" value="InterPro"/>
</dbReference>
<dbReference type="PANTHER" id="PTHR21292:SF4">
    <property type="entry name" value="TUMOR NECROSIS FACTOR ALPHA-INDUCED PROTEIN 2"/>
    <property type="match status" value="1"/>
</dbReference>